<evidence type="ECO:0000256" key="1">
    <source>
        <dbReference type="SAM" id="Phobius"/>
    </source>
</evidence>
<accession>A0ABW5PRU4</accession>
<dbReference type="Proteomes" id="UP001597458">
    <property type="component" value="Unassembled WGS sequence"/>
</dbReference>
<dbReference type="PANTHER" id="PTHR35531">
    <property type="entry name" value="INNER MEMBRANE PROTEIN YBCI-RELATED"/>
    <property type="match status" value="1"/>
</dbReference>
<keyword evidence="2" id="KW-0378">Hydrolase</keyword>
<dbReference type="EMBL" id="JBHUMR010000013">
    <property type="protein sequence ID" value="MFD2617620.1"/>
    <property type="molecule type" value="Genomic_DNA"/>
</dbReference>
<dbReference type="PIRSF" id="PIRSF030780">
    <property type="entry name" value="Md_memb_hyd_prd"/>
    <property type="match status" value="1"/>
</dbReference>
<dbReference type="InterPro" id="IPR016956">
    <property type="entry name" value="YdjM"/>
</dbReference>
<protein>
    <submittedName>
        <fullName evidence="2">Metal-dependent hydrolase</fullName>
    </submittedName>
</protein>
<feature type="transmembrane region" description="Helical" evidence="1">
    <location>
        <begin position="139"/>
        <end position="159"/>
    </location>
</feature>
<keyword evidence="1" id="KW-0472">Membrane</keyword>
<feature type="transmembrane region" description="Helical" evidence="1">
    <location>
        <begin position="68"/>
        <end position="90"/>
    </location>
</feature>
<keyword evidence="1" id="KW-1133">Transmembrane helix</keyword>
<dbReference type="GO" id="GO:0016787">
    <property type="term" value="F:hydrolase activity"/>
    <property type="evidence" value="ECO:0007669"/>
    <property type="project" value="UniProtKB-KW"/>
</dbReference>
<gene>
    <name evidence="2" type="ORF">ACFSTF_09925</name>
</gene>
<feature type="transmembrane region" description="Helical" evidence="1">
    <location>
        <begin position="96"/>
        <end position="118"/>
    </location>
</feature>
<dbReference type="RefSeq" id="WP_141190537.1">
    <property type="nucleotide sequence ID" value="NZ_JBHUMR010000013.1"/>
</dbReference>
<keyword evidence="3" id="KW-1185">Reference proteome</keyword>
<keyword evidence="1" id="KW-0812">Transmembrane</keyword>
<organism evidence="2 3">
    <name type="scientific">Terrilactibacillus laevilacticus</name>
    <dbReference type="NCBI Taxonomy" id="1380157"/>
    <lineage>
        <taxon>Bacteria</taxon>
        <taxon>Bacillati</taxon>
        <taxon>Bacillota</taxon>
        <taxon>Bacilli</taxon>
        <taxon>Bacillales</taxon>
        <taxon>Bacillaceae</taxon>
        <taxon>Terrilactibacillus</taxon>
    </lineage>
</organism>
<evidence type="ECO:0000313" key="3">
    <source>
        <dbReference type="Proteomes" id="UP001597458"/>
    </source>
</evidence>
<name>A0ABW5PRU4_9BACI</name>
<comment type="caution">
    <text evidence="2">The sequence shown here is derived from an EMBL/GenBank/DDBJ whole genome shotgun (WGS) entry which is preliminary data.</text>
</comment>
<evidence type="ECO:0000313" key="2">
    <source>
        <dbReference type="EMBL" id="MFD2617620.1"/>
    </source>
</evidence>
<dbReference type="Pfam" id="PF04307">
    <property type="entry name" value="YdjM"/>
    <property type="match status" value="1"/>
</dbReference>
<dbReference type="PANTHER" id="PTHR35531:SF1">
    <property type="entry name" value="INNER MEMBRANE PROTEIN YBCI-RELATED"/>
    <property type="match status" value="1"/>
</dbReference>
<dbReference type="InterPro" id="IPR007404">
    <property type="entry name" value="YdjM-like"/>
</dbReference>
<reference evidence="3" key="1">
    <citation type="journal article" date="2019" name="Int. J. Syst. Evol. Microbiol.">
        <title>The Global Catalogue of Microorganisms (GCM) 10K type strain sequencing project: providing services to taxonomists for standard genome sequencing and annotation.</title>
        <authorList>
            <consortium name="The Broad Institute Genomics Platform"/>
            <consortium name="The Broad Institute Genome Sequencing Center for Infectious Disease"/>
            <person name="Wu L."/>
            <person name="Ma J."/>
        </authorList>
    </citation>
    <scope>NUCLEOTIDE SEQUENCE [LARGE SCALE GENOMIC DNA]</scope>
    <source>
        <strain evidence="3">TISTR 2241</strain>
    </source>
</reference>
<proteinExistence type="predicted"/>
<sequence length="161" mass="17790">MTGKTHIVGGLAAALISVQLEPSLDPFFVLPSALIGSLVPDICHSGSQLGRKIPVLARSIRILFGHRTITHSLLFLFITGYLGYHFIPYWNLTTGLMIGMISHLILDAATKQGIMLLFPLKMKIKLPITTHTGSQAEKIIRNLLSLYVFVQALFLMNLLPR</sequence>